<feature type="domain" description="C2H2-type" evidence="7">
    <location>
        <begin position="696"/>
        <end position="724"/>
    </location>
</feature>
<feature type="compositionally biased region" description="Polar residues" evidence="6">
    <location>
        <begin position="388"/>
        <end position="398"/>
    </location>
</feature>
<keyword evidence="2" id="KW-0677">Repeat</keyword>
<reference evidence="8" key="1">
    <citation type="submission" date="2023-11" db="EMBL/GenBank/DDBJ databases">
        <title>Genome assemblies of two species of porcelain crab, Petrolisthes cinctipes and Petrolisthes manimaculis (Anomura: Porcellanidae).</title>
        <authorList>
            <person name="Angst P."/>
        </authorList>
    </citation>
    <scope>NUCLEOTIDE SEQUENCE</scope>
    <source>
        <strain evidence="8">PB745_02</strain>
        <tissue evidence="8">Gill</tissue>
    </source>
</reference>
<evidence type="ECO:0000256" key="3">
    <source>
        <dbReference type="ARBA" id="ARBA00022771"/>
    </source>
</evidence>
<dbReference type="GO" id="GO:0005634">
    <property type="term" value="C:nucleus"/>
    <property type="evidence" value="ECO:0007669"/>
    <property type="project" value="TreeGrafter"/>
</dbReference>
<evidence type="ECO:0000256" key="1">
    <source>
        <dbReference type="ARBA" id="ARBA00022723"/>
    </source>
</evidence>
<dbReference type="InterPro" id="IPR013087">
    <property type="entry name" value="Znf_C2H2_type"/>
</dbReference>
<dbReference type="SUPFAM" id="SSF57667">
    <property type="entry name" value="beta-beta-alpha zinc fingers"/>
    <property type="match status" value="1"/>
</dbReference>
<evidence type="ECO:0000256" key="4">
    <source>
        <dbReference type="ARBA" id="ARBA00022833"/>
    </source>
</evidence>
<evidence type="ECO:0000256" key="5">
    <source>
        <dbReference type="PROSITE-ProRule" id="PRU00042"/>
    </source>
</evidence>
<evidence type="ECO:0000259" key="7">
    <source>
        <dbReference type="PROSITE" id="PS50157"/>
    </source>
</evidence>
<name>A0AAE1NV96_9EUCA</name>
<comment type="caution">
    <text evidence="8">The sequence shown here is derived from an EMBL/GenBank/DDBJ whole genome shotgun (WGS) entry which is preliminary data.</text>
</comment>
<feature type="region of interest" description="Disordered" evidence="6">
    <location>
        <begin position="342"/>
        <end position="402"/>
    </location>
</feature>
<sequence length="869" mass="97755">MGELQQLFTHLINNIQSFLSQAQAASLVEKFVLEVNLSTNETTSILSNPNQHVLLCSALTTLLHTLLKVVECCRSIRKKTYQHSRTEISESQTMDIISVSKVSSTEKQQQHNIIASNSQGVNNIQTEEEQRKCDKLSPLVSDNSSEVRSVGHHTPPQHPTTKEAEAANVLMNLSGKASTSDRLGQAGLDSGVTCLSPPAHILQLSSRDLSSSKDHNRFVEYSCPETLMVTNNSISSNNVYSSTSLTYLTSDITTLKPPAVYCWADEVPQINEEDLLPLATEVVCNVCEQQCKDVVELHEHLLAVHNTPDTLHQSKKLKNNPDEYVDTSRLILQESGGSKVLTKERKCKRKSRSKRNDDMNCNVSDKVSVSSSENCVRSSEVLDRNENHTLTTSLQTVDDPSIKEPSTYILSSSTPSTCLVTTKSGLDNGYVLSTPQRGTTNTGQTHICMSPYSSQNNTSLIESSVEGHQQAFSPAARVIPSTENLHTFILPHSSSGNPTVVVKSDSFGVKNEDLLRYNSHHIATEVVTPANNLLPTTGETLAAGTDALAIAIEKSQIETKEVKVMIFVCVDCSCGFTENEEASKHTCLPGQSLIKRHPDCSVTLSDNHPMSQIPQERIVQELYFPEFVIRQIKCQTGVKDQFIVHTETNCTLQLYTPYQPDYMRHQLVSFRCLLCKSECDNMGVFLRHLQHGPCIFRCPDCPISYNTHTKLFTHRSNLHPNLEERTCPNCHKVFEKRHQRNKHLKTKCSRRLTCSVCSRTLKNEYILSVHMLSHKERSHECSECGATFHRRTVLQQHQKRHTGTKPHACPRCDSRFYTRQHLHIHLDRHDRHKRFPCDACSRAYYSKHDLEAHRSKSDKIGVWHEEDDQ</sequence>
<keyword evidence="4" id="KW-0862">Zinc</keyword>
<evidence type="ECO:0000256" key="6">
    <source>
        <dbReference type="SAM" id="MobiDB-lite"/>
    </source>
</evidence>
<proteinExistence type="predicted"/>
<gene>
    <name evidence="8" type="ORF">Pmani_031623</name>
</gene>
<dbReference type="FunFam" id="3.30.160.60:FF:000446">
    <property type="entry name" value="Zinc finger protein"/>
    <property type="match status" value="1"/>
</dbReference>
<organism evidence="8 9">
    <name type="scientific">Petrolisthes manimaculis</name>
    <dbReference type="NCBI Taxonomy" id="1843537"/>
    <lineage>
        <taxon>Eukaryota</taxon>
        <taxon>Metazoa</taxon>
        <taxon>Ecdysozoa</taxon>
        <taxon>Arthropoda</taxon>
        <taxon>Crustacea</taxon>
        <taxon>Multicrustacea</taxon>
        <taxon>Malacostraca</taxon>
        <taxon>Eumalacostraca</taxon>
        <taxon>Eucarida</taxon>
        <taxon>Decapoda</taxon>
        <taxon>Pleocyemata</taxon>
        <taxon>Anomura</taxon>
        <taxon>Galatheoidea</taxon>
        <taxon>Porcellanidae</taxon>
        <taxon>Petrolisthes</taxon>
    </lineage>
</organism>
<keyword evidence="9" id="KW-1185">Reference proteome</keyword>
<dbReference type="SMART" id="SM00355">
    <property type="entry name" value="ZnF_C2H2"/>
    <property type="match status" value="8"/>
</dbReference>
<dbReference type="GO" id="GO:0043565">
    <property type="term" value="F:sequence-specific DNA binding"/>
    <property type="evidence" value="ECO:0007669"/>
    <property type="project" value="TreeGrafter"/>
</dbReference>
<dbReference type="PANTHER" id="PTHR24408:SF58">
    <property type="entry name" value="TRANSCRIPTION FACTOR (TFIIIA), PUTATIVE (AFU_ORTHOLOGUE AFUA_1G05150)-RELATED"/>
    <property type="match status" value="1"/>
</dbReference>
<dbReference type="InterPro" id="IPR036236">
    <property type="entry name" value="Znf_C2H2_sf"/>
</dbReference>
<keyword evidence="3 5" id="KW-0863">Zinc-finger</keyword>
<protein>
    <recommendedName>
        <fullName evidence="7">C2H2-type domain-containing protein</fullName>
    </recommendedName>
</protein>
<dbReference type="PROSITE" id="PS00028">
    <property type="entry name" value="ZINC_FINGER_C2H2_1"/>
    <property type="match status" value="3"/>
</dbReference>
<dbReference type="Proteomes" id="UP001292094">
    <property type="component" value="Unassembled WGS sequence"/>
</dbReference>
<dbReference type="EMBL" id="JAWZYT010003986">
    <property type="protein sequence ID" value="KAK4295837.1"/>
    <property type="molecule type" value="Genomic_DNA"/>
</dbReference>
<feature type="domain" description="C2H2-type" evidence="7">
    <location>
        <begin position="779"/>
        <end position="806"/>
    </location>
</feature>
<dbReference type="PROSITE" id="PS50157">
    <property type="entry name" value="ZINC_FINGER_C2H2_2"/>
    <property type="match status" value="3"/>
</dbReference>
<dbReference type="PANTHER" id="PTHR24408">
    <property type="entry name" value="ZINC FINGER PROTEIN"/>
    <property type="match status" value="1"/>
</dbReference>
<feature type="domain" description="C2H2-type" evidence="7">
    <location>
        <begin position="807"/>
        <end position="834"/>
    </location>
</feature>
<dbReference type="AlphaFoldDB" id="A0AAE1NV96"/>
<evidence type="ECO:0000256" key="2">
    <source>
        <dbReference type="ARBA" id="ARBA00022737"/>
    </source>
</evidence>
<keyword evidence="1" id="KW-0479">Metal-binding</keyword>
<dbReference type="GO" id="GO:0008270">
    <property type="term" value="F:zinc ion binding"/>
    <property type="evidence" value="ECO:0007669"/>
    <property type="project" value="UniProtKB-KW"/>
</dbReference>
<feature type="region of interest" description="Disordered" evidence="6">
    <location>
        <begin position="131"/>
        <end position="161"/>
    </location>
</feature>
<feature type="compositionally biased region" description="Low complexity" evidence="6">
    <location>
        <begin position="367"/>
        <end position="379"/>
    </location>
</feature>
<dbReference type="GO" id="GO:0000981">
    <property type="term" value="F:DNA-binding transcription factor activity, RNA polymerase II-specific"/>
    <property type="evidence" value="ECO:0007669"/>
    <property type="project" value="TreeGrafter"/>
</dbReference>
<evidence type="ECO:0000313" key="8">
    <source>
        <dbReference type="EMBL" id="KAK4295837.1"/>
    </source>
</evidence>
<accession>A0AAE1NV96</accession>
<evidence type="ECO:0000313" key="9">
    <source>
        <dbReference type="Proteomes" id="UP001292094"/>
    </source>
</evidence>
<dbReference type="Gene3D" id="3.30.160.60">
    <property type="entry name" value="Classic Zinc Finger"/>
    <property type="match status" value="3"/>
</dbReference>